<keyword evidence="2" id="KW-1185">Reference proteome</keyword>
<reference evidence="1 2" key="1">
    <citation type="submission" date="2022-12" db="EMBL/GenBank/DDBJ databases">
        <title>Polyphasic characterization of Geotalea uranireducens NIT-SL11 newly isolated from a complex of sewage sludge and microbially reduced graphene oxide.</title>
        <authorList>
            <person name="Xie L."/>
            <person name="Yoshida N."/>
            <person name="Meng L."/>
        </authorList>
    </citation>
    <scope>NUCLEOTIDE SEQUENCE [LARGE SCALE GENOMIC DNA]</scope>
    <source>
        <strain evidence="1 2">NIT-SL11</strain>
    </source>
</reference>
<proteinExistence type="predicted"/>
<dbReference type="Proteomes" id="UP001317705">
    <property type="component" value="Chromosome"/>
</dbReference>
<dbReference type="EMBL" id="AP027151">
    <property type="protein sequence ID" value="BDV44150.1"/>
    <property type="molecule type" value="Genomic_DNA"/>
</dbReference>
<protein>
    <submittedName>
        <fullName evidence="1">Uncharacterized protein</fullName>
    </submittedName>
</protein>
<sequence length="114" mass="12835">MAEFLDVPKDMTVVESILSKELKNGFMVDVRLVKRPRQYEAALFLNGKYKPGPPVPRPLDNPSGESTHWMGVRPSVGFTADEADSIASEVKVKNMLHHLNFVDKWGVMADDDDY</sequence>
<accession>A0ABM8ENH9</accession>
<organism evidence="1 2">
    <name type="scientific">Geotalea uraniireducens</name>
    <dbReference type="NCBI Taxonomy" id="351604"/>
    <lineage>
        <taxon>Bacteria</taxon>
        <taxon>Pseudomonadati</taxon>
        <taxon>Thermodesulfobacteriota</taxon>
        <taxon>Desulfuromonadia</taxon>
        <taxon>Geobacterales</taxon>
        <taxon>Geobacteraceae</taxon>
        <taxon>Geotalea</taxon>
    </lineage>
</organism>
<evidence type="ECO:0000313" key="2">
    <source>
        <dbReference type="Proteomes" id="UP001317705"/>
    </source>
</evidence>
<name>A0ABM8ENH9_9BACT</name>
<evidence type="ECO:0000313" key="1">
    <source>
        <dbReference type="EMBL" id="BDV44150.1"/>
    </source>
</evidence>
<dbReference type="RefSeq" id="WP_282000256.1">
    <property type="nucleotide sequence ID" value="NZ_AP027151.1"/>
</dbReference>
<gene>
    <name evidence="1" type="ORF">GURASL_30730</name>
</gene>